<evidence type="ECO:0000259" key="1">
    <source>
        <dbReference type="Pfam" id="PF13157"/>
    </source>
</evidence>
<sequence>MGSCCCCPDRGGAGDFINDELCGNFTIACGDAENVWSSTPTDALGAPIGPSQPVIGTVSVFFDRGCATDLLVNVYDDSSGAPVLVSSFTVPDSPTSSTGNTRAQTITTQFTRVEIVCTDDGDPPLANCTGKFCINAHYVAS</sequence>
<reference evidence="2 3" key="1">
    <citation type="journal article" date="2005" name="Int. J. Syst. Evol. Microbiol.">
        <title>Halobacillus yeomjeoni sp. nov., isolated from a marine solar saltern in Korea.</title>
        <authorList>
            <person name="Yoon J.H."/>
            <person name="Kang S.J."/>
            <person name="Lee C.H."/>
            <person name="Oh H.W."/>
            <person name="Oh T.K."/>
        </authorList>
    </citation>
    <scope>NUCLEOTIDE SEQUENCE [LARGE SCALE GENOMIC DNA]</scope>
    <source>
        <strain evidence="2 3">KCTC 3957</strain>
    </source>
</reference>
<evidence type="ECO:0000313" key="2">
    <source>
        <dbReference type="EMBL" id="MBH0228855.1"/>
    </source>
</evidence>
<dbReference type="Pfam" id="PF13157">
    <property type="entry name" value="Enas"/>
    <property type="match status" value="1"/>
</dbReference>
<accession>A0A931MTX3</accession>
<evidence type="ECO:0000313" key="3">
    <source>
        <dbReference type="Proteomes" id="UP000614490"/>
    </source>
</evidence>
<organism evidence="2 3">
    <name type="scientific">Halobacillus yeomjeoni</name>
    <dbReference type="NCBI Taxonomy" id="311194"/>
    <lineage>
        <taxon>Bacteria</taxon>
        <taxon>Bacillati</taxon>
        <taxon>Bacillota</taxon>
        <taxon>Bacilli</taxon>
        <taxon>Bacillales</taxon>
        <taxon>Bacillaceae</taxon>
        <taxon>Halobacillus</taxon>
    </lineage>
</organism>
<keyword evidence="3" id="KW-1185">Reference proteome</keyword>
<feature type="domain" description="Endospore appendages core" evidence="1">
    <location>
        <begin position="6"/>
        <end position="138"/>
    </location>
</feature>
<gene>
    <name evidence="2" type="ORF">H0267_01405</name>
</gene>
<proteinExistence type="predicted"/>
<dbReference type="AlphaFoldDB" id="A0A931MTX3"/>
<dbReference type="EMBL" id="JADZSC010000001">
    <property type="protein sequence ID" value="MBH0228855.1"/>
    <property type="molecule type" value="Genomic_DNA"/>
</dbReference>
<dbReference type="RefSeq" id="WP_197315499.1">
    <property type="nucleotide sequence ID" value="NZ_JADZSC010000001.1"/>
</dbReference>
<dbReference type="InterPro" id="IPR025055">
    <property type="entry name" value="Ena_core"/>
</dbReference>
<protein>
    <recommendedName>
        <fullName evidence="1">Endospore appendages core domain-containing protein</fullName>
    </recommendedName>
</protein>
<name>A0A931MTX3_9BACI</name>
<dbReference type="Proteomes" id="UP000614490">
    <property type="component" value="Unassembled WGS sequence"/>
</dbReference>
<comment type="caution">
    <text evidence="2">The sequence shown here is derived from an EMBL/GenBank/DDBJ whole genome shotgun (WGS) entry which is preliminary data.</text>
</comment>